<reference evidence="7" key="2">
    <citation type="submission" date="2014-06" db="EMBL/GenBank/DDBJ databases">
        <title>The complete genome of Blastobotrys (Arxula) adeninivorans LS3 - a yeast of biotechnological interest.</title>
        <authorList>
            <person name="Kunze G."/>
            <person name="Gaillardin C."/>
            <person name="Czernicka M."/>
            <person name="Durrens P."/>
            <person name="Martin T."/>
            <person name="Boer E."/>
            <person name="Gabaldon T."/>
            <person name="Cruz J."/>
            <person name="Talla E."/>
            <person name="Marck C."/>
            <person name="Goffeau A."/>
            <person name="Barbe V."/>
            <person name="Baret P."/>
            <person name="Baronian K."/>
            <person name="Beier S."/>
            <person name="Bleykasten C."/>
            <person name="Bode R."/>
            <person name="Casaregola S."/>
            <person name="Despons L."/>
            <person name="Fairhead C."/>
            <person name="Giersberg M."/>
            <person name="Gierski P."/>
            <person name="Hahnel U."/>
            <person name="Hartmann A."/>
            <person name="Jankowska D."/>
            <person name="Jubin C."/>
            <person name="Jung P."/>
            <person name="Lafontaine I."/>
            <person name="Leh-Louis V."/>
            <person name="Lemaire M."/>
            <person name="Marcet-Houben M."/>
            <person name="Mascher M."/>
            <person name="Morel G."/>
            <person name="Richard G.-F."/>
            <person name="Riechen J."/>
            <person name="Sacerdot C."/>
            <person name="Sarkar A."/>
            <person name="Savel G."/>
            <person name="Schacherer J."/>
            <person name="Sherman D."/>
            <person name="Straub M.-L."/>
            <person name="Stein N."/>
            <person name="Thierry A."/>
            <person name="Trautwein-Schult A."/>
            <person name="Westhof E."/>
            <person name="Worch S."/>
            <person name="Dujon B."/>
            <person name="Souciet J.-L."/>
            <person name="Wincker P."/>
            <person name="Scholz U."/>
            <person name="Neuveglise N."/>
        </authorList>
    </citation>
    <scope>NUCLEOTIDE SEQUENCE</scope>
    <source>
        <strain evidence="7">LS3</strain>
    </source>
</reference>
<keyword evidence="2 4" id="KW-0863">Zinc-finger</keyword>
<dbReference type="InterPro" id="IPR052260">
    <property type="entry name" value="Autophagy_Rcpt_SigReg"/>
</dbReference>
<dbReference type="PANTHER" id="PTHR15090:SF8">
    <property type="entry name" value="ZZ-TYPE ZINC FINGER-CONTAINING PROTEIN"/>
    <property type="match status" value="1"/>
</dbReference>
<gene>
    <name evidence="7" type="ORF">GNLVRS02_ARAD1D26994g</name>
</gene>
<dbReference type="AlphaFoldDB" id="A0A060TFZ2"/>
<keyword evidence="1" id="KW-0479">Metal-binding</keyword>
<feature type="domain" description="ZZ-type" evidence="6">
    <location>
        <begin position="491"/>
        <end position="544"/>
    </location>
</feature>
<dbReference type="GO" id="GO:0008270">
    <property type="term" value="F:zinc ion binding"/>
    <property type="evidence" value="ECO:0007669"/>
    <property type="project" value="UniProtKB-KW"/>
</dbReference>
<name>A0A060TFZ2_BLAAD</name>
<feature type="domain" description="ZZ-type" evidence="6">
    <location>
        <begin position="360"/>
        <end position="411"/>
    </location>
</feature>
<evidence type="ECO:0000256" key="4">
    <source>
        <dbReference type="PROSITE-ProRule" id="PRU00228"/>
    </source>
</evidence>
<dbReference type="InterPro" id="IPR013783">
    <property type="entry name" value="Ig-like_fold"/>
</dbReference>
<sequence length="921" mass="102688">MDSSVTILVRYNGSAYTVRHLSPKDMLDRDRLHDAIRHKLSMGPNVPIAIQRYSKSAGEYTPLDSARDYSALARSLKVKRKFTFIVTEVKEDQSGKSGQSSDKPDQSSEPADRSVQTPDNGGNGGSGGHDKSRKVKLDRLVEALKEDESFRDVVRALIKETSDSDRQTSDDSKDQKSVPESNQAPEKDNGYYWYNVQCDGCNQHPIMGYRYRCLECPNVDFCQACANKEDHCKDHKLVRLDPYGHLMTPFNFSPTAQACLSRATPDVFCDRCNRIITSEEGYKCEVCPDYDLCKECYNLTMKDGAHPACHDFAGPGRVKFCDTCFGRIMPGKTECAVCRQASSVNEKTQSSSEVSEASETHSAFCDGCDRRIVGIRYKCLHCDDFDYCSKCMNTKRTSHDHSFVAIHKATDLIRGKDDGFVRHLAICDGCNSTIWGMRYKCLECPDFDYCQTCIKTKRATHKHSFAGIRKPEDYLRIPPANPIPSHPGFICNGPLCAESTPDDILGVRYHCLVCDDFDLCERCEAYPDSHPKDHAMAKFQTPMAYKEYMQKEQEKKKALPATEVDLKAAETVESSSLSESPVSEAEKPDYEASLVTFSCHNSGCLTWVFKNTGKVAWPRYTSLVPADRDEPQNLNGGLRYSYTPFATHPGSNATFTAFTSPSSLAAVQKQWCLETPTGNRFSLMDFSTEMTSQLKEEPVDNVKGDESMDEPMKEPKYSARLVSVAVDRLNVTWVVENTGDVDWPKGVSFQLGSSQDSQVTDYEETPQGRRATFMMSRENYMDISGDYTDFSLRAGDIVIPCERAGYEVKMVASAGVQEHDTASSCEGSSKEASAATDLSVSNSEQGQSSSILNSSEVVLPKLFASEHGSLETDHATDQSYHSDQSDHETTDVHESDFDGELNELLSDDDEFELVDINDLSD</sequence>
<evidence type="ECO:0000259" key="6">
    <source>
        <dbReference type="PROSITE" id="PS50135"/>
    </source>
</evidence>
<feature type="domain" description="ZZ-type" evidence="6">
    <location>
        <begin position="193"/>
        <end position="245"/>
    </location>
</feature>
<evidence type="ECO:0000256" key="1">
    <source>
        <dbReference type="ARBA" id="ARBA00022723"/>
    </source>
</evidence>
<evidence type="ECO:0000256" key="3">
    <source>
        <dbReference type="ARBA" id="ARBA00022833"/>
    </source>
</evidence>
<keyword evidence="3" id="KW-0862">Zinc</keyword>
<feature type="compositionally biased region" description="Basic and acidic residues" evidence="5">
    <location>
        <begin position="694"/>
        <end position="713"/>
    </location>
</feature>
<feature type="region of interest" description="Disordered" evidence="5">
    <location>
        <begin position="161"/>
        <end position="188"/>
    </location>
</feature>
<feature type="region of interest" description="Disordered" evidence="5">
    <location>
        <begin position="91"/>
        <end position="134"/>
    </location>
</feature>
<evidence type="ECO:0000313" key="7">
    <source>
        <dbReference type="EMBL" id="CDP38101.1"/>
    </source>
</evidence>
<dbReference type="PANTHER" id="PTHR15090">
    <property type="entry name" value="SEQUESTOSOME 1-RELATED"/>
    <property type="match status" value="1"/>
</dbReference>
<organism evidence="7">
    <name type="scientific">Blastobotrys adeninivorans</name>
    <name type="common">Yeast</name>
    <name type="synonym">Arxula adeninivorans</name>
    <dbReference type="NCBI Taxonomy" id="409370"/>
    <lineage>
        <taxon>Eukaryota</taxon>
        <taxon>Fungi</taxon>
        <taxon>Dikarya</taxon>
        <taxon>Ascomycota</taxon>
        <taxon>Saccharomycotina</taxon>
        <taxon>Dipodascomycetes</taxon>
        <taxon>Dipodascales</taxon>
        <taxon>Trichomonascaceae</taxon>
        <taxon>Blastobotrys</taxon>
    </lineage>
</organism>
<dbReference type="CDD" id="cd02340">
    <property type="entry name" value="ZZ_NBR1_like"/>
    <property type="match status" value="2"/>
</dbReference>
<dbReference type="PROSITE" id="PS01357">
    <property type="entry name" value="ZF_ZZ_1"/>
    <property type="match status" value="2"/>
</dbReference>
<dbReference type="Pfam" id="PF00569">
    <property type="entry name" value="ZZ"/>
    <property type="match status" value="5"/>
</dbReference>
<dbReference type="InterPro" id="IPR032350">
    <property type="entry name" value="Nbr1_FW"/>
</dbReference>
<evidence type="ECO:0000256" key="2">
    <source>
        <dbReference type="ARBA" id="ARBA00022771"/>
    </source>
</evidence>
<dbReference type="InterPro" id="IPR043145">
    <property type="entry name" value="Znf_ZZ_sf"/>
</dbReference>
<dbReference type="InterPro" id="IPR000433">
    <property type="entry name" value="Znf_ZZ"/>
</dbReference>
<dbReference type="CDD" id="cd02249">
    <property type="entry name" value="ZZ"/>
    <property type="match status" value="1"/>
</dbReference>
<protein>
    <submittedName>
        <fullName evidence="7">ARAD1D26994p</fullName>
    </submittedName>
</protein>
<feature type="compositionally biased region" description="Basic and acidic residues" evidence="5">
    <location>
        <begin position="102"/>
        <end position="112"/>
    </location>
</feature>
<feature type="region of interest" description="Disordered" evidence="5">
    <location>
        <begin position="868"/>
        <end position="896"/>
    </location>
</feature>
<feature type="domain" description="ZZ-type" evidence="6">
    <location>
        <begin position="264"/>
        <end position="320"/>
    </location>
</feature>
<evidence type="ECO:0000256" key="5">
    <source>
        <dbReference type="SAM" id="MobiDB-lite"/>
    </source>
</evidence>
<proteinExistence type="predicted"/>
<reference evidence="7" key="1">
    <citation type="submission" date="2014-02" db="EMBL/GenBank/DDBJ databases">
        <authorList>
            <person name="Genoscope - CEA"/>
        </authorList>
    </citation>
    <scope>NUCLEOTIDE SEQUENCE</scope>
    <source>
        <strain evidence="7">LS3</strain>
    </source>
</reference>
<dbReference type="PROSITE" id="PS50135">
    <property type="entry name" value="ZF_ZZ_2"/>
    <property type="match status" value="5"/>
</dbReference>
<dbReference type="EMBL" id="HG937694">
    <property type="protein sequence ID" value="CDP38101.1"/>
    <property type="molecule type" value="Genomic_DNA"/>
</dbReference>
<accession>A0A060TFZ2</accession>
<feature type="compositionally biased region" description="Basic and acidic residues" evidence="5">
    <location>
        <begin position="883"/>
        <end position="896"/>
    </location>
</feature>
<dbReference type="Pfam" id="PF16158">
    <property type="entry name" value="N_BRCA1_IG"/>
    <property type="match status" value="1"/>
</dbReference>
<dbReference type="SUPFAM" id="SSF57850">
    <property type="entry name" value="RING/U-box"/>
    <property type="match status" value="5"/>
</dbReference>
<dbReference type="SMART" id="SM00291">
    <property type="entry name" value="ZnF_ZZ"/>
    <property type="match status" value="5"/>
</dbReference>
<dbReference type="Gene3D" id="3.30.60.90">
    <property type="match status" value="5"/>
</dbReference>
<feature type="region of interest" description="Disordered" evidence="5">
    <location>
        <begin position="692"/>
        <end position="713"/>
    </location>
</feature>
<feature type="compositionally biased region" description="Basic and acidic residues" evidence="5">
    <location>
        <begin position="161"/>
        <end position="177"/>
    </location>
</feature>
<dbReference type="Gene3D" id="2.60.40.10">
    <property type="entry name" value="Immunoglobulins"/>
    <property type="match status" value="1"/>
</dbReference>
<feature type="domain" description="ZZ-type" evidence="6">
    <location>
        <begin position="422"/>
        <end position="482"/>
    </location>
</feature>